<evidence type="ECO:0000313" key="4">
    <source>
        <dbReference type="EMBL" id="MCK9877358.1"/>
    </source>
</evidence>
<keyword evidence="5" id="KW-1185">Reference proteome</keyword>
<evidence type="ECO:0000256" key="2">
    <source>
        <dbReference type="ARBA" id="ARBA00023315"/>
    </source>
</evidence>
<dbReference type="CDD" id="cd04301">
    <property type="entry name" value="NAT_SF"/>
    <property type="match status" value="1"/>
</dbReference>
<gene>
    <name evidence="4" type="ORF">MXD59_16545</name>
</gene>
<dbReference type="InterPro" id="IPR000182">
    <property type="entry name" value="GNAT_dom"/>
</dbReference>
<dbReference type="InterPro" id="IPR050832">
    <property type="entry name" value="Bact_Acetyltransf"/>
</dbReference>
<sequence>MAWWDDRGVLVRPAGVGDVEQVAEVHVLSWQVGYRGLLSQSLLDGLRAVQRVPRWTAVVGQAAWPGRGVLVADDGGEVVGFASLYPSADLDQDSSGVGEVGSFYVLPAAWGRGVGGQLMAAALRTFGAAGFTSATLWVLDTNTRAIGFYAHRGWEPDGAVRDDAVGGITVRDLRYQRTLTG</sequence>
<keyword evidence="1" id="KW-0808">Transferase</keyword>
<dbReference type="RefSeq" id="WP_248825614.1">
    <property type="nucleotide sequence ID" value="NZ_JALKFT010000016.1"/>
</dbReference>
<evidence type="ECO:0000259" key="3">
    <source>
        <dbReference type="PROSITE" id="PS51186"/>
    </source>
</evidence>
<proteinExistence type="predicted"/>
<organism evidence="4 5">
    <name type="scientific">Frankia umida</name>
    <dbReference type="NCBI Taxonomy" id="573489"/>
    <lineage>
        <taxon>Bacteria</taxon>
        <taxon>Bacillati</taxon>
        <taxon>Actinomycetota</taxon>
        <taxon>Actinomycetes</taxon>
        <taxon>Frankiales</taxon>
        <taxon>Frankiaceae</taxon>
        <taxon>Frankia</taxon>
    </lineage>
</organism>
<dbReference type="PANTHER" id="PTHR43877">
    <property type="entry name" value="AMINOALKYLPHOSPHONATE N-ACETYLTRANSFERASE-RELATED-RELATED"/>
    <property type="match status" value="1"/>
</dbReference>
<reference evidence="4 5" key="1">
    <citation type="submission" date="2022-04" db="EMBL/GenBank/DDBJ databases">
        <title>Genome diversity in the genus Frankia.</title>
        <authorList>
            <person name="Carlos-Shanley C."/>
            <person name="Hahn D."/>
        </authorList>
    </citation>
    <scope>NUCLEOTIDE SEQUENCE [LARGE SCALE GENOMIC DNA]</scope>
    <source>
        <strain evidence="4 5">Ag45/Mut15</strain>
    </source>
</reference>
<protein>
    <submittedName>
        <fullName evidence="4">GNAT family N-acetyltransferase</fullName>
    </submittedName>
</protein>
<dbReference type="Gene3D" id="3.40.630.30">
    <property type="match status" value="1"/>
</dbReference>
<feature type="domain" description="N-acetyltransferase" evidence="3">
    <location>
        <begin position="9"/>
        <end position="180"/>
    </location>
</feature>
<accession>A0ABT0K0P2</accession>
<comment type="caution">
    <text evidence="4">The sequence shown here is derived from an EMBL/GenBank/DDBJ whole genome shotgun (WGS) entry which is preliminary data.</text>
</comment>
<dbReference type="EMBL" id="JALKFT010000016">
    <property type="protein sequence ID" value="MCK9877358.1"/>
    <property type="molecule type" value="Genomic_DNA"/>
</dbReference>
<dbReference type="InterPro" id="IPR016181">
    <property type="entry name" value="Acyl_CoA_acyltransferase"/>
</dbReference>
<evidence type="ECO:0000256" key="1">
    <source>
        <dbReference type="ARBA" id="ARBA00022679"/>
    </source>
</evidence>
<dbReference type="PROSITE" id="PS51186">
    <property type="entry name" value="GNAT"/>
    <property type="match status" value="1"/>
</dbReference>
<dbReference type="SUPFAM" id="SSF55729">
    <property type="entry name" value="Acyl-CoA N-acyltransferases (Nat)"/>
    <property type="match status" value="1"/>
</dbReference>
<evidence type="ECO:0000313" key="5">
    <source>
        <dbReference type="Proteomes" id="UP001201873"/>
    </source>
</evidence>
<name>A0ABT0K0P2_9ACTN</name>
<dbReference type="Pfam" id="PF00583">
    <property type="entry name" value="Acetyltransf_1"/>
    <property type="match status" value="1"/>
</dbReference>
<keyword evidence="2" id="KW-0012">Acyltransferase</keyword>
<dbReference type="Proteomes" id="UP001201873">
    <property type="component" value="Unassembled WGS sequence"/>
</dbReference>